<dbReference type="EMBL" id="JAKJXO020000017">
    <property type="protein sequence ID" value="KAL1594535.1"/>
    <property type="molecule type" value="Genomic_DNA"/>
</dbReference>
<feature type="compositionally biased region" description="Acidic residues" evidence="1">
    <location>
        <begin position="394"/>
        <end position="411"/>
    </location>
</feature>
<feature type="compositionally biased region" description="Basic and acidic residues" evidence="1">
    <location>
        <begin position="558"/>
        <end position="573"/>
    </location>
</feature>
<evidence type="ECO:0000256" key="1">
    <source>
        <dbReference type="SAM" id="MobiDB-lite"/>
    </source>
</evidence>
<gene>
    <name evidence="2" type="ORF">SLS60_010295</name>
</gene>
<protein>
    <submittedName>
        <fullName evidence="2">Uncharacterized protein</fullName>
    </submittedName>
</protein>
<feature type="region of interest" description="Disordered" evidence="1">
    <location>
        <begin position="1"/>
        <end position="146"/>
    </location>
</feature>
<evidence type="ECO:0000313" key="3">
    <source>
        <dbReference type="Proteomes" id="UP001521785"/>
    </source>
</evidence>
<accession>A0ABR3QQV4</accession>
<keyword evidence="3" id="KW-1185">Reference proteome</keyword>
<feature type="compositionally biased region" description="Acidic residues" evidence="1">
    <location>
        <begin position="709"/>
        <end position="742"/>
    </location>
</feature>
<comment type="caution">
    <text evidence="2">The sequence shown here is derived from an EMBL/GenBank/DDBJ whole genome shotgun (WGS) entry which is preliminary data.</text>
</comment>
<feature type="compositionally biased region" description="Acidic residues" evidence="1">
    <location>
        <begin position="463"/>
        <end position="497"/>
    </location>
</feature>
<feature type="region of interest" description="Disordered" evidence="1">
    <location>
        <begin position="445"/>
        <end position="742"/>
    </location>
</feature>
<proteinExistence type="predicted"/>
<name>A0ABR3QQV4_9PLEO</name>
<feature type="compositionally biased region" description="Polar residues" evidence="1">
    <location>
        <begin position="63"/>
        <end position="78"/>
    </location>
</feature>
<feature type="compositionally biased region" description="Basic and acidic residues" evidence="1">
    <location>
        <begin position="445"/>
        <end position="454"/>
    </location>
</feature>
<feature type="compositionally biased region" description="Acidic residues" evidence="1">
    <location>
        <begin position="104"/>
        <end position="119"/>
    </location>
</feature>
<reference evidence="2 3" key="1">
    <citation type="submission" date="2024-02" db="EMBL/GenBank/DDBJ databases">
        <title>De novo assembly and annotation of 12 fungi associated with fruit tree decline syndrome in Ontario, Canada.</title>
        <authorList>
            <person name="Sulman M."/>
            <person name="Ellouze W."/>
            <person name="Ilyukhin E."/>
        </authorList>
    </citation>
    <scope>NUCLEOTIDE SEQUENCE [LARGE SCALE GENOMIC DNA]</scope>
    <source>
        <strain evidence="2 3">M42-189</strain>
    </source>
</reference>
<feature type="compositionally biased region" description="Polar residues" evidence="1">
    <location>
        <begin position="683"/>
        <end position="692"/>
    </location>
</feature>
<organism evidence="2 3">
    <name type="scientific">Paraconiothyrium brasiliense</name>
    <dbReference type="NCBI Taxonomy" id="300254"/>
    <lineage>
        <taxon>Eukaryota</taxon>
        <taxon>Fungi</taxon>
        <taxon>Dikarya</taxon>
        <taxon>Ascomycota</taxon>
        <taxon>Pezizomycotina</taxon>
        <taxon>Dothideomycetes</taxon>
        <taxon>Pleosporomycetidae</taxon>
        <taxon>Pleosporales</taxon>
        <taxon>Massarineae</taxon>
        <taxon>Didymosphaeriaceae</taxon>
        <taxon>Paraconiothyrium</taxon>
    </lineage>
</organism>
<feature type="region of interest" description="Disordered" evidence="1">
    <location>
        <begin position="390"/>
        <end position="411"/>
    </location>
</feature>
<dbReference type="Proteomes" id="UP001521785">
    <property type="component" value="Unassembled WGS sequence"/>
</dbReference>
<sequence length="742" mass="82629">MSSSSPTSPNRRKSDPVGGAASPERRRSSRVSSSKSKDEESAPKAKQPQLTNGVSSDDGENVSEPSAQDVSALSNPSPDNEGEKKSKPKKAAHKVKKTKKDNDADAEDNDNEDEEDTDDRQDNQTLANRFNPWKPVPRGEPFREPPFDDAWLRILNTRRDEVGNLDPLPDLSDQPPARTSNGQVVPPLWEDRGITFQRGRFIEQADGDRIDQDDHLVLKLIDMRPISKEDPTPRRQPTYWANKNGIPKDWDDAYMIKQLNGSHRDNIKTICHEPIWSQNEANFIAKQFKDNEDISIKELAYEFNNRFIGENPYEERFSWDDLHIGRTTESIRGEYLLHKELYDSGTAPKKTEIRDKKWKLANGNTFGEMMLEHMKKTDYDGKNAVKKAIKSNASDDEAGDQEELTLPDTADEYDRKTVKDLKKLADSTKPKGFLRGLTKKAEIVDKFKKDHPGNDNEAVEGNAAEDEEEEDDGEEDDGEEDDGEEDDDEEDDDEGPTEAELTANDGGIQVPKYEVGAKKGQPYYNNMKSKDIKDLFTNRGLQLPPNIGRGGKGKLKPRKEDYINILQRDDAAKGRYKKKNTSAKKKTNSSKSSSKTSANKKRNSSGSSGSVAKKQKRKESADAETGGEEDEEATTASLSKKRKSSSSSVPANRKKQKVATSSSSKRHSDTSTASPISPRKASLRSQSQSSPVIGNEEEEYSEDVGTQSEEVEVDGETGGETEAEGDADGETTEEETDPISED</sequence>
<feature type="compositionally biased region" description="Basic residues" evidence="1">
    <location>
        <begin position="86"/>
        <end position="99"/>
    </location>
</feature>
<feature type="compositionally biased region" description="Low complexity" evidence="1">
    <location>
        <begin position="165"/>
        <end position="176"/>
    </location>
</feature>
<feature type="region of interest" description="Disordered" evidence="1">
    <location>
        <begin position="162"/>
        <end position="186"/>
    </location>
</feature>
<feature type="compositionally biased region" description="Basic residues" evidence="1">
    <location>
        <begin position="574"/>
        <end position="588"/>
    </location>
</feature>
<evidence type="ECO:0000313" key="2">
    <source>
        <dbReference type="EMBL" id="KAL1594535.1"/>
    </source>
</evidence>